<protein>
    <submittedName>
        <fullName evidence="1">Uncharacterized protein</fullName>
    </submittedName>
</protein>
<dbReference type="AlphaFoldDB" id="A0AAV2NLA4"/>
<dbReference type="Proteomes" id="UP001497644">
    <property type="component" value="Chromosome 2"/>
</dbReference>
<sequence>MFGRILLSYPKTIIILPCPRIVQFSNAKPEILSERLDSATTNPRAQQISAARIIIEVGETNVSFGPRFLGRAVSRQAIFPLSRVTQPRRHNSFLHGAITTRHKTRRDERRRGSRVQTMLRALTGPSVQ</sequence>
<dbReference type="EMBL" id="OZ034825">
    <property type="protein sequence ID" value="CAL1680159.1"/>
    <property type="molecule type" value="Genomic_DNA"/>
</dbReference>
<organism evidence="1 2">
    <name type="scientific">Lasius platythorax</name>
    <dbReference type="NCBI Taxonomy" id="488582"/>
    <lineage>
        <taxon>Eukaryota</taxon>
        <taxon>Metazoa</taxon>
        <taxon>Ecdysozoa</taxon>
        <taxon>Arthropoda</taxon>
        <taxon>Hexapoda</taxon>
        <taxon>Insecta</taxon>
        <taxon>Pterygota</taxon>
        <taxon>Neoptera</taxon>
        <taxon>Endopterygota</taxon>
        <taxon>Hymenoptera</taxon>
        <taxon>Apocrita</taxon>
        <taxon>Aculeata</taxon>
        <taxon>Formicoidea</taxon>
        <taxon>Formicidae</taxon>
        <taxon>Formicinae</taxon>
        <taxon>Lasius</taxon>
        <taxon>Lasius</taxon>
    </lineage>
</organism>
<evidence type="ECO:0000313" key="2">
    <source>
        <dbReference type="Proteomes" id="UP001497644"/>
    </source>
</evidence>
<accession>A0AAV2NLA4</accession>
<evidence type="ECO:0000313" key="1">
    <source>
        <dbReference type="EMBL" id="CAL1680159.1"/>
    </source>
</evidence>
<gene>
    <name evidence="1" type="ORF">LPLAT_LOCUS6231</name>
</gene>
<reference evidence="1" key="1">
    <citation type="submission" date="2024-04" db="EMBL/GenBank/DDBJ databases">
        <authorList>
            <consortium name="Molecular Ecology Group"/>
        </authorList>
    </citation>
    <scope>NUCLEOTIDE SEQUENCE</scope>
</reference>
<name>A0AAV2NLA4_9HYME</name>
<keyword evidence="2" id="KW-1185">Reference proteome</keyword>
<proteinExistence type="predicted"/>